<keyword evidence="6" id="KW-0744">Spermatogenesis</keyword>
<feature type="region of interest" description="Disordered" evidence="7">
    <location>
        <begin position="174"/>
        <end position="194"/>
    </location>
</feature>
<proteinExistence type="predicted"/>
<comment type="function">
    <text evidence="1">May play an important role in spermatogenesis and/or testis development.</text>
</comment>
<evidence type="ECO:0000256" key="4">
    <source>
        <dbReference type="ARBA" id="ARBA00022553"/>
    </source>
</evidence>
<dbReference type="RefSeq" id="XP_005187060.1">
    <property type="nucleotide sequence ID" value="XM_005187003.3"/>
</dbReference>
<gene>
    <name evidence="8" type="primary">101894987</name>
    <name evidence="10" type="synonym">LOC101894987</name>
</gene>
<dbReference type="KEGG" id="mde:101894987"/>
<evidence type="ECO:0000256" key="1">
    <source>
        <dbReference type="ARBA" id="ARBA00002540"/>
    </source>
</evidence>
<reference evidence="10" key="2">
    <citation type="submission" date="2025-04" db="UniProtKB">
        <authorList>
            <consortium name="RefSeq"/>
        </authorList>
    </citation>
    <scope>IDENTIFICATION</scope>
    <source>
        <strain evidence="10">Aabys</strain>
    </source>
</reference>
<organism evidence="8">
    <name type="scientific">Musca domestica</name>
    <name type="common">House fly</name>
    <dbReference type="NCBI Taxonomy" id="7370"/>
    <lineage>
        <taxon>Eukaryota</taxon>
        <taxon>Metazoa</taxon>
        <taxon>Ecdysozoa</taxon>
        <taxon>Arthropoda</taxon>
        <taxon>Hexapoda</taxon>
        <taxon>Insecta</taxon>
        <taxon>Pterygota</taxon>
        <taxon>Neoptera</taxon>
        <taxon>Endopterygota</taxon>
        <taxon>Diptera</taxon>
        <taxon>Brachycera</taxon>
        <taxon>Muscomorpha</taxon>
        <taxon>Muscoidea</taxon>
        <taxon>Muscidae</taxon>
        <taxon>Musca</taxon>
    </lineage>
</organism>
<sequence>MGSPELPSDAGEEDLRTTHIVHHPPAPSDDSDNESVNDYDGYQPLAMDEHHQGYVQNGFDDDDDEEEDATTNDDNNHDFNTIRPQQPTLAEDNAEVDEVTYGDPNLPPVESIDAEVEREVWSQPRPQELQIELDSNKTQQILSAMANFSLPNMAVPSWADGVPEERWKEELLERIRQRKPASNDSERETDNQTE</sequence>
<dbReference type="AlphaFoldDB" id="A0A1I8NB73"/>
<name>A0A1I8NB73_MUSDO</name>
<dbReference type="EnsemblMetazoa" id="MDOA013450-RA">
    <property type="protein sequence ID" value="MDOA013450-PA"/>
    <property type="gene ID" value="MDOA013450"/>
</dbReference>
<accession>A0A1I8NB73</accession>
<keyword evidence="4" id="KW-0597">Phosphoprotein</keyword>
<evidence type="ECO:0000313" key="8">
    <source>
        <dbReference type="EnsemblMetazoa" id="MDOA013450-PA"/>
    </source>
</evidence>
<dbReference type="Pfam" id="PF06910">
    <property type="entry name" value="MEA1"/>
    <property type="match status" value="1"/>
</dbReference>
<dbReference type="eggNOG" id="ENOG502SBHX">
    <property type="taxonomic scope" value="Eukaryota"/>
</dbReference>
<reference evidence="8" key="1">
    <citation type="submission" date="2020-05" db="UniProtKB">
        <authorList>
            <consortium name="EnsemblMetazoa"/>
        </authorList>
    </citation>
    <scope>IDENTIFICATION</scope>
    <source>
        <strain evidence="8">Aabys</strain>
    </source>
</reference>
<evidence type="ECO:0000256" key="3">
    <source>
        <dbReference type="ARBA" id="ARBA00022473"/>
    </source>
</evidence>
<evidence type="ECO:0000313" key="9">
    <source>
        <dbReference type="Proteomes" id="UP001652621"/>
    </source>
</evidence>
<dbReference type="STRING" id="7370.A0A1I8NB73"/>
<evidence type="ECO:0000256" key="2">
    <source>
        <dbReference type="ARBA" id="ARBA00022245"/>
    </source>
</evidence>
<keyword evidence="9" id="KW-1185">Reference proteome</keyword>
<feature type="region of interest" description="Disordered" evidence="7">
    <location>
        <begin position="1"/>
        <end position="109"/>
    </location>
</feature>
<dbReference type="InterPro" id="IPR009685">
    <property type="entry name" value="MEA1"/>
</dbReference>
<dbReference type="Proteomes" id="UP001652621">
    <property type="component" value="Unplaced"/>
</dbReference>
<keyword evidence="5" id="KW-0221">Differentiation</keyword>
<dbReference type="PANTHER" id="PTHR17005">
    <property type="entry name" value="MALE-ENHANCED ANTIGEN-1"/>
    <property type="match status" value="1"/>
</dbReference>
<dbReference type="VEuPathDB" id="VectorBase:MDOMA2_020846"/>
<feature type="compositionally biased region" description="Basic and acidic residues" evidence="7">
    <location>
        <begin position="184"/>
        <end position="194"/>
    </location>
</feature>
<dbReference type="GO" id="GO:0030154">
    <property type="term" value="P:cell differentiation"/>
    <property type="evidence" value="ECO:0007669"/>
    <property type="project" value="UniProtKB-KW"/>
</dbReference>
<dbReference type="OrthoDB" id="5593200at2759"/>
<feature type="compositionally biased region" description="Acidic residues" evidence="7">
    <location>
        <begin position="59"/>
        <end position="71"/>
    </location>
</feature>
<evidence type="ECO:0000256" key="5">
    <source>
        <dbReference type="ARBA" id="ARBA00022782"/>
    </source>
</evidence>
<dbReference type="VEuPathDB" id="VectorBase:MDOA013450"/>
<dbReference type="GeneID" id="101894987"/>
<dbReference type="GO" id="GO:0007283">
    <property type="term" value="P:spermatogenesis"/>
    <property type="evidence" value="ECO:0007669"/>
    <property type="project" value="UniProtKB-KW"/>
</dbReference>
<keyword evidence="3" id="KW-0217">Developmental protein</keyword>
<evidence type="ECO:0000256" key="6">
    <source>
        <dbReference type="ARBA" id="ARBA00022871"/>
    </source>
</evidence>
<evidence type="ECO:0000313" key="10">
    <source>
        <dbReference type="RefSeq" id="XP_005187060.1"/>
    </source>
</evidence>
<protein>
    <recommendedName>
        <fullName evidence="2">Male-enhanced antigen 1</fullName>
    </recommendedName>
</protein>
<evidence type="ECO:0000256" key="7">
    <source>
        <dbReference type="SAM" id="MobiDB-lite"/>
    </source>
</evidence>